<protein>
    <submittedName>
        <fullName evidence="2">STAS domain-containing protein</fullName>
    </submittedName>
</protein>
<accession>A0ABT2PJB5</accession>
<dbReference type="Proteomes" id="UP001525968">
    <property type="component" value="Unassembled WGS sequence"/>
</dbReference>
<comment type="caution">
    <text evidence="2">The sequence shown here is derived from an EMBL/GenBank/DDBJ whole genome shotgun (WGS) entry which is preliminary data.</text>
</comment>
<gene>
    <name evidence="2" type="ORF">N0K08_06730</name>
</gene>
<sequence>MTKDDSKAGGLFSKVVRFVRHPTVNWSELDALADDLSAAPDKQALRQMLERKRRNDFVRQREFDQLRKLRQKEALSAGAADVPAEPASLPSGFHSSLTSADARAVTVQKIDAIEEQMSQQWWRNKQPADASTLPMELVSALPPLDSVRVAAAPGSGPASLPLGFAPTVPLTWGGEPAPAWPASQRLLQGEERVALATTFAATQLRDPPAWDAIAPSALAGAAPLPAPTFVHDPDFEEAAIAFANGDVVGAEAALLELLALRAAQPDHQQSVWLALFDLYRAAGLAERFDVLAIDFADQVGRSAPLWFSLPAQLGLAGHAAQTPAQEPEGAHAWRWTAPAVMTRQSVAALQAAKGRATTPWTLIWTALERIEADAVPLFERVVTEWAQTPGQIQFLDAQVLVQYLQAQTVSGNREASVDGWRLRMAVLRLMEQHDSFELAALDYCVTYEVSPPSWTQPLSSYVDGSTVDTAAAGAAVADAVAGAVPEAAAAEAVDTAEAAPTSNRKRACLAGCIASDATPWLLALEAQAQAGVPLVVDCSQLIRLDFAAAGSVLNWSAHMQARGHDLCFDRLHQLAAVFFGMIGISEHARLVPRSD</sequence>
<name>A0ABT2PJB5_9BURK</name>
<feature type="domain" description="MlaB-like STAS" evidence="1">
    <location>
        <begin position="516"/>
        <end position="583"/>
    </location>
</feature>
<dbReference type="RefSeq" id="WP_261499325.1">
    <property type="nucleotide sequence ID" value="NZ_JAODYH010000003.1"/>
</dbReference>
<dbReference type="EMBL" id="JAODYH010000003">
    <property type="protein sequence ID" value="MCT9810320.1"/>
    <property type="molecule type" value="Genomic_DNA"/>
</dbReference>
<evidence type="ECO:0000313" key="3">
    <source>
        <dbReference type="Proteomes" id="UP001525968"/>
    </source>
</evidence>
<organism evidence="2 3">
    <name type="scientific">Acidovorax bellezanensis</name>
    <dbReference type="NCBI Taxonomy" id="2976702"/>
    <lineage>
        <taxon>Bacteria</taxon>
        <taxon>Pseudomonadati</taxon>
        <taxon>Pseudomonadota</taxon>
        <taxon>Betaproteobacteria</taxon>
        <taxon>Burkholderiales</taxon>
        <taxon>Comamonadaceae</taxon>
        <taxon>Acidovorax</taxon>
    </lineage>
</organism>
<reference evidence="2 3" key="1">
    <citation type="submission" date="2022-09" db="EMBL/GenBank/DDBJ databases">
        <title>Draft genome of isolate Be4.</title>
        <authorList>
            <person name="Sanchez-Castro I."/>
            <person name="Martinez-Rodriguez P."/>
            <person name="Descostes M."/>
            <person name="Merroun M."/>
        </authorList>
    </citation>
    <scope>NUCLEOTIDE SEQUENCE [LARGE SCALE GENOMIC DNA]</scope>
    <source>
        <strain evidence="2 3">Be4</strain>
    </source>
</reference>
<proteinExistence type="predicted"/>
<keyword evidence="3" id="KW-1185">Reference proteome</keyword>
<evidence type="ECO:0000313" key="2">
    <source>
        <dbReference type="EMBL" id="MCT9810320.1"/>
    </source>
</evidence>
<evidence type="ECO:0000259" key="1">
    <source>
        <dbReference type="Pfam" id="PF13466"/>
    </source>
</evidence>
<dbReference type="InterPro" id="IPR058548">
    <property type="entry name" value="MlaB-like_STAS"/>
</dbReference>
<dbReference type="Pfam" id="PF13466">
    <property type="entry name" value="STAS_2"/>
    <property type="match status" value="1"/>
</dbReference>